<reference evidence="1 2" key="1">
    <citation type="journal article" date="2021" name="Nat. Commun.">
        <title>Genetic determinants of endophytism in the Arabidopsis root mycobiome.</title>
        <authorList>
            <person name="Mesny F."/>
            <person name="Miyauchi S."/>
            <person name="Thiergart T."/>
            <person name="Pickel B."/>
            <person name="Atanasova L."/>
            <person name="Karlsson M."/>
            <person name="Huettel B."/>
            <person name="Barry K.W."/>
            <person name="Haridas S."/>
            <person name="Chen C."/>
            <person name="Bauer D."/>
            <person name="Andreopoulos W."/>
            <person name="Pangilinan J."/>
            <person name="LaButti K."/>
            <person name="Riley R."/>
            <person name="Lipzen A."/>
            <person name="Clum A."/>
            <person name="Drula E."/>
            <person name="Henrissat B."/>
            <person name="Kohler A."/>
            <person name="Grigoriev I.V."/>
            <person name="Martin F.M."/>
            <person name="Hacquard S."/>
        </authorList>
    </citation>
    <scope>NUCLEOTIDE SEQUENCE [LARGE SCALE GENOMIC DNA]</scope>
    <source>
        <strain evidence="1 2">MPI-SDFR-AT-0079</strain>
    </source>
</reference>
<keyword evidence="2" id="KW-1185">Reference proteome</keyword>
<comment type="caution">
    <text evidence="1">The sequence shown here is derived from an EMBL/GenBank/DDBJ whole genome shotgun (WGS) entry which is preliminary data.</text>
</comment>
<evidence type="ECO:0000313" key="1">
    <source>
        <dbReference type="EMBL" id="KAH6632188.1"/>
    </source>
</evidence>
<sequence length="168" mass="17990">MLRASVILLALAAVGLAQVPEGYRTVYITSNVDPKFVIVAKARTTGSTTIVQTRKSTPEQQWYLKDGATKIQLAGTTLCMDGGAKANWKDMGNIYVNECAETESQNWFVMADGRIALEPSGQKQCVDLVYMRAVENNAVGLYSCAGLGNTGAADKGINWPLVNVTAPA</sequence>
<protein>
    <submittedName>
        <fullName evidence="1">Uncharacterized protein</fullName>
    </submittedName>
</protein>
<dbReference type="Proteomes" id="UP000724584">
    <property type="component" value="Unassembled WGS sequence"/>
</dbReference>
<accession>A0ACB7P7Y1</accession>
<gene>
    <name evidence="1" type="ORF">F5144DRAFT_602932</name>
</gene>
<proteinExistence type="predicted"/>
<evidence type="ECO:0000313" key="2">
    <source>
        <dbReference type="Proteomes" id="UP000724584"/>
    </source>
</evidence>
<organism evidence="1 2">
    <name type="scientific">Chaetomium tenue</name>
    <dbReference type="NCBI Taxonomy" id="1854479"/>
    <lineage>
        <taxon>Eukaryota</taxon>
        <taxon>Fungi</taxon>
        <taxon>Dikarya</taxon>
        <taxon>Ascomycota</taxon>
        <taxon>Pezizomycotina</taxon>
        <taxon>Sordariomycetes</taxon>
        <taxon>Sordariomycetidae</taxon>
        <taxon>Sordariales</taxon>
        <taxon>Chaetomiaceae</taxon>
        <taxon>Chaetomium</taxon>
    </lineage>
</organism>
<dbReference type="EMBL" id="JAGIZQ010000004">
    <property type="protein sequence ID" value="KAH6632188.1"/>
    <property type="molecule type" value="Genomic_DNA"/>
</dbReference>
<name>A0ACB7P7Y1_9PEZI</name>